<evidence type="ECO:0000256" key="8">
    <source>
        <dbReference type="SAM" id="MobiDB-lite"/>
    </source>
</evidence>
<dbReference type="InterPro" id="IPR001478">
    <property type="entry name" value="PDZ"/>
</dbReference>
<dbReference type="PROSITE" id="PS50003">
    <property type="entry name" value="PH_DOMAIN"/>
    <property type="match status" value="1"/>
</dbReference>
<dbReference type="InterPro" id="IPR011993">
    <property type="entry name" value="PH-like_dom_sf"/>
</dbReference>
<dbReference type="InterPro" id="IPR055108">
    <property type="entry name" value="Syntrophin_4th"/>
</dbReference>
<comment type="subcellular location">
    <subcellularLocation>
        <location evidence="2">Cytoplasm</location>
        <location evidence="2">Cytoskeleton</location>
    </subcellularLocation>
    <subcellularLocation>
        <location evidence="1">Membrane</location>
        <topology evidence="1">Peripheral membrane protein</topology>
    </subcellularLocation>
</comment>
<dbReference type="GO" id="GO:0005856">
    <property type="term" value="C:cytoskeleton"/>
    <property type="evidence" value="ECO:0007669"/>
    <property type="project" value="UniProtKB-SubCell"/>
</dbReference>
<dbReference type="Proteomes" id="UP000614601">
    <property type="component" value="Unassembled WGS sequence"/>
</dbReference>
<dbReference type="Gene3D" id="2.30.42.10">
    <property type="match status" value="1"/>
</dbReference>
<dbReference type="SMART" id="SM00233">
    <property type="entry name" value="PH"/>
    <property type="match status" value="2"/>
</dbReference>
<dbReference type="EMBL" id="CAJFCW020000001">
    <property type="protein sequence ID" value="CAG9083273.1"/>
    <property type="molecule type" value="Genomic_DNA"/>
</dbReference>
<evidence type="ECO:0000256" key="1">
    <source>
        <dbReference type="ARBA" id="ARBA00004170"/>
    </source>
</evidence>
<dbReference type="Proteomes" id="UP000783686">
    <property type="component" value="Unassembled WGS sequence"/>
</dbReference>
<reference evidence="11" key="1">
    <citation type="submission" date="2020-09" db="EMBL/GenBank/DDBJ databases">
        <authorList>
            <person name="Kikuchi T."/>
        </authorList>
    </citation>
    <scope>NUCLEOTIDE SEQUENCE</scope>
    <source>
        <strain evidence="11">SH1</strain>
    </source>
</reference>
<organism evidence="11 12">
    <name type="scientific">Bursaphelenchus okinawaensis</name>
    <dbReference type="NCBI Taxonomy" id="465554"/>
    <lineage>
        <taxon>Eukaryota</taxon>
        <taxon>Metazoa</taxon>
        <taxon>Ecdysozoa</taxon>
        <taxon>Nematoda</taxon>
        <taxon>Chromadorea</taxon>
        <taxon>Rhabditida</taxon>
        <taxon>Tylenchina</taxon>
        <taxon>Tylenchomorpha</taxon>
        <taxon>Aphelenchoidea</taxon>
        <taxon>Aphelenchoididae</taxon>
        <taxon>Bursaphelenchus</taxon>
    </lineage>
</organism>
<dbReference type="Pfam" id="PF18012">
    <property type="entry name" value="PH_17"/>
    <property type="match status" value="1"/>
</dbReference>
<protein>
    <recommendedName>
        <fullName evidence="13">PDZ domain-containing protein</fullName>
    </recommendedName>
</protein>
<dbReference type="Gene3D" id="2.30.29.30">
    <property type="entry name" value="Pleckstrin-homology domain (PH domain)/Phosphotyrosine-binding domain (PTB)"/>
    <property type="match status" value="1"/>
</dbReference>
<dbReference type="GO" id="GO:0016010">
    <property type="term" value="C:dystrophin-associated glycoprotein complex"/>
    <property type="evidence" value="ECO:0007669"/>
    <property type="project" value="TreeGrafter"/>
</dbReference>
<evidence type="ECO:0000256" key="5">
    <source>
        <dbReference type="ARBA" id="ARBA00022737"/>
    </source>
</evidence>
<feature type="domain" description="PH" evidence="9">
    <location>
        <begin position="241"/>
        <end position="354"/>
    </location>
</feature>
<evidence type="ECO:0000259" key="9">
    <source>
        <dbReference type="PROSITE" id="PS50003"/>
    </source>
</evidence>
<keyword evidence="7" id="KW-0206">Cytoskeleton</keyword>
<keyword evidence="5" id="KW-0677">Repeat</keyword>
<dbReference type="OrthoDB" id="409749at2759"/>
<evidence type="ECO:0000313" key="12">
    <source>
        <dbReference type="Proteomes" id="UP000614601"/>
    </source>
</evidence>
<comment type="caution">
    <text evidence="11">The sequence shown here is derived from an EMBL/GenBank/DDBJ whole genome shotgun (WGS) entry which is preliminary data.</text>
</comment>
<gene>
    <name evidence="11" type="ORF">BOKJ2_LOCUS1508</name>
</gene>
<accession>A0A811JU74</accession>
<dbReference type="GO" id="GO:0005198">
    <property type="term" value="F:structural molecule activity"/>
    <property type="evidence" value="ECO:0007669"/>
    <property type="project" value="InterPro"/>
</dbReference>
<dbReference type="InterPro" id="IPR041428">
    <property type="entry name" value="PHsplit_syntrophin"/>
</dbReference>
<dbReference type="EMBL" id="CAJFDH010000001">
    <property type="protein sequence ID" value="CAD5206824.1"/>
    <property type="molecule type" value="Genomic_DNA"/>
</dbReference>
<keyword evidence="6" id="KW-0472">Membrane</keyword>
<sequence length="455" mass="50825">MGTLRSSQLEVLVQGHWYWVSASLDETSLTLKTLDPESDPNTSNRPATGVENEMRFVRIQKTDGNGLGISITGGAENGRPIVISKIFPGMAADLTGQLFVGDAILSVNGESLVNSKHDEAARALKRAGKVVDLQVKYAKDTYHPENFLDIIEWDNDMTLHRPQMRRFNLKLSFVTRTSLDREDIENRTFEIRSHSAHYVLTLRCMNAMEADSWFESVHVCVDALLTQSLAQVNLILGQNPQVRKMGWLAEQTVQDGILVWNPVFAALTLNDLLLYDSVPAIKQEWATPTTTRPLIATRVVQTTARTYPVISGLSDVISFTIRTGTQDGIRSNLLRVETHRELSAWVKSIIHCTYEACTDTAQVTAPCIWQDQECQLVIDLEKGVALNNKVGSELLWQHPFESIRATGDDGRQFLWIDFGPPTGEQELDLLGSPKAVVFILHSFLATKVYQLGLYA</sequence>
<dbReference type="Pfam" id="PF23012">
    <property type="entry name" value="Syntrophin_4th"/>
    <property type="match status" value="1"/>
</dbReference>
<feature type="region of interest" description="Disordered" evidence="8">
    <location>
        <begin position="32"/>
        <end position="51"/>
    </location>
</feature>
<dbReference type="InterPro" id="IPR015482">
    <property type="entry name" value="Syntrophin"/>
</dbReference>
<dbReference type="PANTHER" id="PTHR10554:SF12">
    <property type="entry name" value="IP02644P"/>
    <property type="match status" value="1"/>
</dbReference>
<feature type="domain" description="PDZ" evidence="10">
    <location>
        <begin position="56"/>
        <end position="139"/>
    </location>
</feature>
<evidence type="ECO:0000256" key="3">
    <source>
        <dbReference type="ARBA" id="ARBA00010798"/>
    </source>
</evidence>
<dbReference type="Pfam" id="PF00169">
    <property type="entry name" value="PH"/>
    <property type="match status" value="1"/>
</dbReference>
<evidence type="ECO:0008006" key="13">
    <source>
        <dbReference type="Google" id="ProtNLM"/>
    </source>
</evidence>
<dbReference type="InterPro" id="IPR036034">
    <property type="entry name" value="PDZ_sf"/>
</dbReference>
<dbReference type="PANTHER" id="PTHR10554">
    <property type="entry name" value="SYNTROPHIN"/>
    <property type="match status" value="1"/>
</dbReference>
<dbReference type="AlphaFoldDB" id="A0A811JU74"/>
<keyword evidence="4" id="KW-0963">Cytoplasm</keyword>
<evidence type="ECO:0000313" key="11">
    <source>
        <dbReference type="EMBL" id="CAD5206824.1"/>
    </source>
</evidence>
<evidence type="ECO:0000259" key="10">
    <source>
        <dbReference type="PROSITE" id="PS50106"/>
    </source>
</evidence>
<name>A0A811JU74_9BILA</name>
<dbReference type="CDD" id="cd06801">
    <property type="entry name" value="PDZ_syntrophin-like"/>
    <property type="match status" value="1"/>
</dbReference>
<dbReference type="SUPFAM" id="SSF50156">
    <property type="entry name" value="PDZ domain-like"/>
    <property type="match status" value="1"/>
</dbReference>
<dbReference type="SUPFAM" id="SSF50729">
    <property type="entry name" value="PH domain-like"/>
    <property type="match status" value="1"/>
</dbReference>
<dbReference type="PROSITE" id="PS50106">
    <property type="entry name" value="PDZ"/>
    <property type="match status" value="1"/>
</dbReference>
<keyword evidence="12" id="KW-1185">Reference proteome</keyword>
<evidence type="ECO:0000256" key="4">
    <source>
        <dbReference type="ARBA" id="ARBA00022490"/>
    </source>
</evidence>
<comment type="similarity">
    <text evidence="3">Belongs to the syntrophin family.</text>
</comment>
<dbReference type="SMART" id="SM00228">
    <property type="entry name" value="PDZ"/>
    <property type="match status" value="1"/>
</dbReference>
<dbReference type="InterPro" id="IPR001849">
    <property type="entry name" value="PH_domain"/>
</dbReference>
<proteinExistence type="inferred from homology"/>
<evidence type="ECO:0000256" key="6">
    <source>
        <dbReference type="ARBA" id="ARBA00023136"/>
    </source>
</evidence>
<evidence type="ECO:0000256" key="2">
    <source>
        <dbReference type="ARBA" id="ARBA00004245"/>
    </source>
</evidence>
<evidence type="ECO:0000256" key="7">
    <source>
        <dbReference type="ARBA" id="ARBA00023212"/>
    </source>
</evidence>
<dbReference type="Pfam" id="PF00595">
    <property type="entry name" value="PDZ"/>
    <property type="match status" value="1"/>
</dbReference>